<dbReference type="GO" id="GO:0008233">
    <property type="term" value="F:peptidase activity"/>
    <property type="evidence" value="ECO:0007669"/>
    <property type="project" value="UniProtKB-KW"/>
</dbReference>
<name>J9BUW6_9ZZZZ</name>
<keyword evidence="2" id="KW-0378">Hydrolase</keyword>
<evidence type="ECO:0000313" key="2">
    <source>
        <dbReference type="EMBL" id="EJW91375.1"/>
    </source>
</evidence>
<dbReference type="InterPro" id="IPR051454">
    <property type="entry name" value="RNA/ubiquinone_mod_enzymes"/>
</dbReference>
<dbReference type="EMBL" id="AMCI01008225">
    <property type="protein sequence ID" value="EJW91375.1"/>
    <property type="molecule type" value="Genomic_DNA"/>
</dbReference>
<dbReference type="Pfam" id="PF12392">
    <property type="entry name" value="DUF3656"/>
    <property type="match status" value="1"/>
</dbReference>
<organism evidence="2">
    <name type="scientific">gut metagenome</name>
    <dbReference type="NCBI Taxonomy" id="749906"/>
    <lineage>
        <taxon>unclassified sequences</taxon>
        <taxon>metagenomes</taxon>
        <taxon>organismal metagenomes</taxon>
    </lineage>
</organism>
<accession>J9BUW6</accession>
<gene>
    <name evidence="2" type="ORF">EVA_20516</name>
</gene>
<dbReference type="PANTHER" id="PTHR30217">
    <property type="entry name" value="PEPTIDASE U32 FAMILY"/>
    <property type="match status" value="1"/>
</dbReference>
<dbReference type="PANTHER" id="PTHR30217:SF10">
    <property type="entry name" value="23S RRNA 5-HYDROXYCYTIDINE C2501 SYNTHASE"/>
    <property type="match status" value="1"/>
</dbReference>
<evidence type="ECO:0000259" key="1">
    <source>
        <dbReference type="Pfam" id="PF12392"/>
    </source>
</evidence>
<proteinExistence type="predicted"/>
<dbReference type="AlphaFoldDB" id="J9BUW6"/>
<keyword evidence="2" id="KW-0645">Protease</keyword>
<dbReference type="InterPro" id="IPR001539">
    <property type="entry name" value="Peptidase_U32"/>
</dbReference>
<protein>
    <submittedName>
        <fullName evidence="2">Protease</fullName>
    </submittedName>
</protein>
<dbReference type="InterPro" id="IPR020988">
    <property type="entry name" value="Pept_U32_collagenase"/>
</dbReference>
<feature type="domain" description="Peptidase U32 collagenase" evidence="1">
    <location>
        <begin position="423"/>
        <end position="535"/>
    </location>
</feature>
<reference evidence="2" key="1">
    <citation type="journal article" date="2012" name="PLoS ONE">
        <title>Gene sets for utilization of primary and secondary nutrition supplies in the distal gut of endangered iberian lynx.</title>
        <authorList>
            <person name="Alcaide M."/>
            <person name="Messina E."/>
            <person name="Richter M."/>
            <person name="Bargiela R."/>
            <person name="Peplies J."/>
            <person name="Huws S.A."/>
            <person name="Newbold C.J."/>
            <person name="Golyshin P.N."/>
            <person name="Simon M.A."/>
            <person name="Lopez G."/>
            <person name="Yakimov M.M."/>
            <person name="Ferrer M."/>
        </authorList>
    </citation>
    <scope>NUCLEOTIDE SEQUENCE</scope>
</reference>
<sequence>MAMGFFVFQLQCSDKKFVTFWKPSAYHRIFFSNFAHIMKRKIELLAPARDVECGLEAIRHGADAVYIGGPSFGARSAAGNTVEDIARLCLFAHTYQAKVYVTLNTILYDNELEAAEKLVWQLYQSGVDALIVQDLALLRLNLPPIALHASTQMDNRTPEKAAWLEKAGFSQIVLARELNLEEISAIHKTVKVPLEVFVHGALCVSYSGQCYASQYCFGRSANRGSCAQFCRLSFDLINADGEPIVKDKHLLSLRDMNRSGSLEEMMDAGVSSFKIEGRLKDVTYVKNITAYYRRAIDRVLERRSDDYERSSAGNVHLQFEPRAEKSFNRGFTEYYLHGRTEGVHSFETPKAMGEIIGRAKRIGRKSFSIKYEQGEDEAQRLHAGDGVCFLTADGKLQGFRVNKVEGMDVYPAVMPPLVPNTVLYRNLDFEFDKQLSRPTAERRLQLDLALEECPEGYCLCLKDETGAEVSVPFACEHVEAQRPQYENIVRQLSKMGDTPFEVRQVEVRTEGERFIPSSQLSAWRREAVDQLMEKKLTHYQRDFRQPEQQGLQTAAQLSYLSNVANGEARAFYASIGAKEIAPAYEISQPDRAVLMFCRHCLRYTFGLCPQRHHRPFPKEWKEPLSLQLSDGRRFELEFDCKNCQMKVYAP</sequence>
<dbReference type="Pfam" id="PF01136">
    <property type="entry name" value="Peptidase_U32"/>
    <property type="match status" value="1"/>
</dbReference>
<comment type="caution">
    <text evidence="2">The sequence shown here is derived from an EMBL/GenBank/DDBJ whole genome shotgun (WGS) entry which is preliminary data.</text>
</comment>
<dbReference type="GO" id="GO:0006508">
    <property type="term" value="P:proteolysis"/>
    <property type="evidence" value="ECO:0007669"/>
    <property type="project" value="UniProtKB-KW"/>
</dbReference>